<keyword evidence="4 5" id="KW-0819">tRNA processing</keyword>
<accession>D4H8T1</accession>
<dbReference type="PANTHER" id="PTHR12133:SF1">
    <property type="entry name" value="TRNA (ADENINE(58)-N(1))-METHYLTRANSFERASE, MITOCHONDRIAL"/>
    <property type="match status" value="1"/>
</dbReference>
<dbReference type="PANTHER" id="PTHR12133">
    <property type="entry name" value="TRNA (ADENINE(58)-N(1))-METHYLTRANSFERASE"/>
    <property type="match status" value="1"/>
</dbReference>
<dbReference type="InterPro" id="IPR049470">
    <property type="entry name" value="TRM61_C"/>
</dbReference>
<evidence type="ECO:0000256" key="7">
    <source>
        <dbReference type="SAM" id="MobiDB-lite"/>
    </source>
</evidence>
<dbReference type="SUPFAM" id="SSF53335">
    <property type="entry name" value="S-adenosyl-L-methionine-dependent methyltransferases"/>
    <property type="match status" value="1"/>
</dbReference>
<dbReference type="Gene3D" id="3.40.50.150">
    <property type="entry name" value="Vaccinia Virus protein VP39"/>
    <property type="match status" value="1"/>
</dbReference>
<dbReference type="Pfam" id="PF08704">
    <property type="entry name" value="GCD14"/>
    <property type="match status" value="1"/>
</dbReference>
<dbReference type="GO" id="GO:0030488">
    <property type="term" value="P:tRNA methylation"/>
    <property type="evidence" value="ECO:0007669"/>
    <property type="project" value="InterPro"/>
</dbReference>
<keyword evidence="10" id="KW-1185">Reference proteome</keyword>
<evidence type="ECO:0000259" key="8">
    <source>
        <dbReference type="Pfam" id="PF08704"/>
    </source>
</evidence>
<keyword evidence="1 5" id="KW-0489">Methyltransferase</keyword>
<dbReference type="GO" id="GO:0160107">
    <property type="term" value="F:tRNA (adenine(58)-N1)-methyltransferase activity"/>
    <property type="evidence" value="ECO:0007669"/>
    <property type="project" value="UniProtKB-EC"/>
</dbReference>
<dbReference type="PaxDb" id="522772-Dacet_1665"/>
<feature type="domain" description="tRNA (adenine(58)-N(1))-methyltransferase catalytic subunit TRM61 C-terminal" evidence="8">
    <location>
        <begin position="64"/>
        <end position="237"/>
    </location>
</feature>
<dbReference type="InterPro" id="IPR029063">
    <property type="entry name" value="SAM-dependent_MTases_sf"/>
</dbReference>
<dbReference type="InterPro" id="IPR014816">
    <property type="entry name" value="tRNA_MeTrfase_Gcd14"/>
</dbReference>
<dbReference type="STRING" id="522772.Dacet_1665"/>
<dbReference type="InParanoid" id="D4H8T1"/>
<name>D4H8T1_DENA2</name>
<dbReference type="Proteomes" id="UP000002012">
    <property type="component" value="Chromosome"/>
</dbReference>
<keyword evidence="3 5" id="KW-0949">S-adenosyl-L-methionine</keyword>
<reference evidence="9 10" key="1">
    <citation type="journal article" date="2010" name="Stand. Genomic Sci.">
        <title>Complete genome sequence of Denitrovibrio acetiphilus type strain (N2460).</title>
        <authorList>
            <person name="Kiss H."/>
            <person name="Lang E."/>
            <person name="Lapidus A."/>
            <person name="Copeland A."/>
            <person name="Nolan M."/>
            <person name="Glavina Del Rio T."/>
            <person name="Chen F."/>
            <person name="Lucas S."/>
            <person name="Tice H."/>
            <person name="Cheng J.F."/>
            <person name="Han C."/>
            <person name="Goodwin L."/>
            <person name="Pitluck S."/>
            <person name="Liolios K."/>
            <person name="Pati A."/>
            <person name="Ivanova N."/>
            <person name="Mavromatis K."/>
            <person name="Chen A."/>
            <person name="Palaniappan K."/>
            <person name="Land M."/>
            <person name="Hauser L."/>
            <person name="Chang Y.J."/>
            <person name="Jeffries C.D."/>
            <person name="Detter J.C."/>
            <person name="Brettin T."/>
            <person name="Spring S."/>
            <person name="Rohde M."/>
            <person name="Goker M."/>
            <person name="Woyke T."/>
            <person name="Bristow J."/>
            <person name="Eisen J.A."/>
            <person name="Markowitz V."/>
            <person name="Hugenholtz P."/>
            <person name="Kyrpides N.C."/>
            <person name="Klenk H.P."/>
        </authorList>
    </citation>
    <scope>NUCLEOTIDE SEQUENCE [LARGE SCALE GENOMIC DNA]</scope>
    <source>
        <strain evidence="10">DSM 12809 / NBRC 114555 / N2460</strain>
    </source>
</reference>
<dbReference type="GO" id="GO:0031515">
    <property type="term" value="C:tRNA (m1A) methyltransferase complex"/>
    <property type="evidence" value="ECO:0007669"/>
    <property type="project" value="UniProtKB-UniRule"/>
</dbReference>
<comment type="similarity">
    <text evidence="5">Belongs to the class I-like SAM-binding methyltransferase superfamily. TRM61 family.</text>
</comment>
<feature type="region of interest" description="Disordered" evidence="7">
    <location>
        <begin position="259"/>
        <end position="282"/>
    </location>
</feature>
<evidence type="ECO:0000256" key="3">
    <source>
        <dbReference type="ARBA" id="ARBA00022691"/>
    </source>
</evidence>
<feature type="binding site" evidence="6">
    <location>
        <position position="173"/>
    </location>
    <ligand>
        <name>S-adenosyl-L-methionine</name>
        <dbReference type="ChEBI" id="CHEBI:59789"/>
    </ligand>
</feature>
<dbReference type="HOGENOM" id="CLU_025402_0_0_0"/>
<sequence length="282" mass="31653">MSKLEYGSLCIAVDELKGKRHLLRLKEGGRFTAMYGYVDHSAIVEGGDGCFINASKGPGYRFFYPTYSDYVMNIKRKAQIIYPKDSAAILMWGDIRGGQRVLESGVGQGAMSMAILNTMGGKGELISYEIREDFAVQAADFIQEFYGEAENHKIEVRSVYEGIDGEFDRIILDLPEPWHVVTHCETGLRNGGIIVGYLPTILQAVTFVENLKSSGIFEEIETFEFTKRPWKIDGRSVRPEMWTYNHSAFLVKARKVTRKPVAEAAPEEPADDVAEEEMPAED</sequence>
<feature type="compositionally biased region" description="Acidic residues" evidence="7">
    <location>
        <begin position="265"/>
        <end position="282"/>
    </location>
</feature>
<evidence type="ECO:0000256" key="5">
    <source>
        <dbReference type="PIRNR" id="PIRNR017269"/>
    </source>
</evidence>
<evidence type="ECO:0000256" key="4">
    <source>
        <dbReference type="ARBA" id="ARBA00022694"/>
    </source>
</evidence>
<dbReference type="Gene3D" id="3.10.330.20">
    <property type="match status" value="1"/>
</dbReference>
<dbReference type="OrthoDB" id="9781391at2"/>
<evidence type="ECO:0000313" key="9">
    <source>
        <dbReference type="EMBL" id="ADD68430.1"/>
    </source>
</evidence>
<dbReference type="KEGG" id="dap:Dacet_1665"/>
<protein>
    <recommendedName>
        <fullName evidence="5">tRNA (adenine(58)-N(1))-methyltransferase TrmI</fullName>
        <ecNumber evidence="5">2.1.1.220</ecNumber>
    </recommendedName>
</protein>
<evidence type="ECO:0000256" key="6">
    <source>
        <dbReference type="PIRSR" id="PIRSR017269-1"/>
    </source>
</evidence>
<dbReference type="eggNOG" id="COG2519">
    <property type="taxonomic scope" value="Bacteria"/>
</dbReference>
<proteinExistence type="inferred from homology"/>
<organism evidence="9 10">
    <name type="scientific">Denitrovibrio acetiphilus (strain DSM 12809 / NBRC 114555 / N2460)</name>
    <dbReference type="NCBI Taxonomy" id="522772"/>
    <lineage>
        <taxon>Bacteria</taxon>
        <taxon>Pseudomonadati</taxon>
        <taxon>Deferribacterota</taxon>
        <taxon>Deferribacteres</taxon>
        <taxon>Deferribacterales</taxon>
        <taxon>Geovibrionaceae</taxon>
        <taxon>Denitrovibrio</taxon>
    </lineage>
</organism>
<dbReference type="EC" id="2.1.1.220" evidence="5"/>
<evidence type="ECO:0000256" key="2">
    <source>
        <dbReference type="ARBA" id="ARBA00022679"/>
    </source>
</evidence>
<feature type="binding site" evidence="6">
    <location>
        <position position="129"/>
    </location>
    <ligand>
        <name>S-adenosyl-L-methionine</name>
        <dbReference type="ChEBI" id="CHEBI:59789"/>
    </ligand>
</feature>
<keyword evidence="2 5" id="KW-0808">Transferase</keyword>
<comment type="function">
    <text evidence="5">Catalyzes the S-adenosyl-L-methionine-dependent formation of N(1)-methyladenine at position 58 (m1A58) in tRNA.</text>
</comment>
<dbReference type="AlphaFoldDB" id="D4H8T1"/>
<dbReference type="PIRSF" id="PIRSF017269">
    <property type="entry name" value="GCD14"/>
    <property type="match status" value="1"/>
</dbReference>
<evidence type="ECO:0000256" key="1">
    <source>
        <dbReference type="ARBA" id="ARBA00022603"/>
    </source>
</evidence>
<dbReference type="RefSeq" id="WP_013010941.1">
    <property type="nucleotide sequence ID" value="NC_013943.1"/>
</dbReference>
<dbReference type="EMBL" id="CP001968">
    <property type="protein sequence ID" value="ADD68430.1"/>
    <property type="molecule type" value="Genomic_DNA"/>
</dbReference>
<dbReference type="PROSITE" id="PS51620">
    <property type="entry name" value="SAM_TRM61"/>
    <property type="match status" value="1"/>
</dbReference>
<gene>
    <name evidence="9" type="ordered locus">Dacet_1665</name>
</gene>
<evidence type="ECO:0000313" key="10">
    <source>
        <dbReference type="Proteomes" id="UP000002012"/>
    </source>
</evidence>
<comment type="subunit">
    <text evidence="5">Homotetramer composed of a dimer of dimers.</text>
</comment>
<dbReference type="CDD" id="cd02440">
    <property type="entry name" value="AdoMet_MTases"/>
    <property type="match status" value="1"/>
</dbReference>
<comment type="catalytic activity">
    <reaction evidence="5">
        <text>adenosine(58) in tRNA + S-adenosyl-L-methionine = N(1)-methyladenosine(58) in tRNA + S-adenosyl-L-homocysteine + H(+)</text>
        <dbReference type="Rhea" id="RHEA:43152"/>
        <dbReference type="Rhea" id="RHEA-COMP:10365"/>
        <dbReference type="Rhea" id="RHEA-COMP:10366"/>
        <dbReference type="ChEBI" id="CHEBI:15378"/>
        <dbReference type="ChEBI" id="CHEBI:57856"/>
        <dbReference type="ChEBI" id="CHEBI:59789"/>
        <dbReference type="ChEBI" id="CHEBI:74411"/>
        <dbReference type="ChEBI" id="CHEBI:74491"/>
        <dbReference type="EC" id="2.1.1.220"/>
    </reaction>
</comment>